<sequence>MQFLNIRSGALAVAMLGAAAPAVAQDTYCGGAGNGGQWIGGDAQSSDIATAGSYQEQMALVLGGNEYISLFSLSQGTDVRIEAAGRGAGDTIIDVLDSNGSIVASDDDSGGNAASRAETYLEAGTYCMALRSYDGGPMTAFVRVGRQEHEALTEGVMDSPVNDGSAGGCATATPMGGLGSSVTGSVADNPNWSFTLDAPAQISITAENESADPVVTLYGANDMFIAENDDYDGLNSRIDVTDTLDPGTYCIAMAALSDEYAPITVSLTEYDPEAATLSLYDRGEAAPPLDGSIPVTDLGVLESRVRQDVQATDDVTWFTLEVLDNSLLVIEAIGGGNSDPWLVVYDDLGREVGMNDDYGDGLDSLVMARVQSGTYIVGVRQFDNTAGLIRLLAERYVRAQ</sequence>
<dbReference type="EMBL" id="FOYP01000002">
    <property type="protein sequence ID" value="SFR51356.1"/>
    <property type="molecule type" value="Genomic_DNA"/>
</dbReference>
<organism evidence="2 3">
    <name type="scientific">Yoonia tamlensis</name>
    <dbReference type="NCBI Taxonomy" id="390270"/>
    <lineage>
        <taxon>Bacteria</taxon>
        <taxon>Pseudomonadati</taxon>
        <taxon>Pseudomonadota</taxon>
        <taxon>Alphaproteobacteria</taxon>
        <taxon>Rhodobacterales</taxon>
        <taxon>Paracoccaceae</taxon>
        <taxon>Yoonia</taxon>
    </lineage>
</organism>
<dbReference type="AlphaFoldDB" id="A0A1I6H9Y5"/>
<gene>
    <name evidence="2" type="ORF">SAMN04488005_2428</name>
</gene>
<evidence type="ECO:0000313" key="2">
    <source>
        <dbReference type="EMBL" id="SFR51356.1"/>
    </source>
</evidence>
<feature type="chain" id="PRO_5011578857" description="Pre-peptidase C-terminal domain-containing protein" evidence="1">
    <location>
        <begin position="25"/>
        <end position="400"/>
    </location>
</feature>
<dbReference type="STRING" id="390270.SAMN04488005_2428"/>
<dbReference type="Proteomes" id="UP000199478">
    <property type="component" value="Unassembled WGS sequence"/>
</dbReference>
<evidence type="ECO:0000313" key="3">
    <source>
        <dbReference type="Proteomes" id="UP000199478"/>
    </source>
</evidence>
<dbReference type="RefSeq" id="WP_242651047.1">
    <property type="nucleotide sequence ID" value="NZ_FOYP01000002.1"/>
</dbReference>
<accession>A0A1I6H9Y5</accession>
<reference evidence="3" key="1">
    <citation type="submission" date="2016-10" db="EMBL/GenBank/DDBJ databases">
        <authorList>
            <person name="Varghese N."/>
            <person name="Submissions S."/>
        </authorList>
    </citation>
    <scope>NUCLEOTIDE SEQUENCE [LARGE SCALE GENOMIC DNA]</scope>
    <source>
        <strain evidence="3">DSM 26879</strain>
    </source>
</reference>
<feature type="signal peptide" evidence="1">
    <location>
        <begin position="1"/>
        <end position="24"/>
    </location>
</feature>
<evidence type="ECO:0000256" key="1">
    <source>
        <dbReference type="SAM" id="SignalP"/>
    </source>
</evidence>
<keyword evidence="3" id="KW-1185">Reference proteome</keyword>
<protein>
    <recommendedName>
        <fullName evidence="4">Pre-peptidase C-terminal domain-containing protein</fullName>
    </recommendedName>
</protein>
<proteinExistence type="predicted"/>
<evidence type="ECO:0008006" key="4">
    <source>
        <dbReference type="Google" id="ProtNLM"/>
    </source>
</evidence>
<keyword evidence="1" id="KW-0732">Signal</keyword>
<name>A0A1I6H9Y5_9RHOB</name>
<dbReference type="Gene3D" id="2.60.120.380">
    <property type="match status" value="3"/>
</dbReference>